<dbReference type="PROSITE" id="PS50048">
    <property type="entry name" value="ZN2_CY6_FUNGAL_2"/>
    <property type="match status" value="1"/>
</dbReference>
<dbReference type="GO" id="GO:0000976">
    <property type="term" value="F:transcription cis-regulatory region binding"/>
    <property type="evidence" value="ECO:0007669"/>
    <property type="project" value="TreeGrafter"/>
</dbReference>
<dbReference type="InterPro" id="IPR036864">
    <property type="entry name" value="Zn2-C6_fun-type_DNA-bd_sf"/>
</dbReference>
<feature type="compositionally biased region" description="Polar residues" evidence="3">
    <location>
        <begin position="90"/>
        <end position="108"/>
    </location>
</feature>
<keyword evidence="2" id="KW-0539">Nucleus</keyword>
<dbReference type="PANTHER" id="PTHR37534:SF2">
    <property type="entry name" value="N-ACETYLTRANSFERASE DOMAIN-CONTAINING PROTEIN"/>
    <property type="match status" value="1"/>
</dbReference>
<dbReference type="GO" id="GO:0000981">
    <property type="term" value="F:DNA-binding transcription factor activity, RNA polymerase II-specific"/>
    <property type="evidence" value="ECO:0007669"/>
    <property type="project" value="InterPro"/>
</dbReference>
<keyword evidence="6" id="KW-1185">Reference proteome</keyword>
<feature type="region of interest" description="Disordered" evidence="3">
    <location>
        <begin position="84"/>
        <end position="111"/>
    </location>
</feature>
<dbReference type="STRING" id="105696.A0A1Y2LW09"/>
<evidence type="ECO:0000313" key="5">
    <source>
        <dbReference type="EMBL" id="OSS48065.1"/>
    </source>
</evidence>
<dbReference type="SUPFAM" id="SSF57701">
    <property type="entry name" value="Zn2/Cys6 DNA-binding domain"/>
    <property type="match status" value="1"/>
</dbReference>
<organism evidence="5 6">
    <name type="scientific">Epicoccum nigrum</name>
    <name type="common">Soil fungus</name>
    <name type="synonym">Epicoccum purpurascens</name>
    <dbReference type="NCBI Taxonomy" id="105696"/>
    <lineage>
        <taxon>Eukaryota</taxon>
        <taxon>Fungi</taxon>
        <taxon>Dikarya</taxon>
        <taxon>Ascomycota</taxon>
        <taxon>Pezizomycotina</taxon>
        <taxon>Dothideomycetes</taxon>
        <taxon>Pleosporomycetidae</taxon>
        <taxon>Pleosporales</taxon>
        <taxon>Pleosporineae</taxon>
        <taxon>Didymellaceae</taxon>
        <taxon>Epicoccum</taxon>
    </lineage>
</organism>
<evidence type="ECO:0000259" key="4">
    <source>
        <dbReference type="PROSITE" id="PS50048"/>
    </source>
</evidence>
<dbReference type="GO" id="GO:0005634">
    <property type="term" value="C:nucleus"/>
    <property type="evidence" value="ECO:0007669"/>
    <property type="project" value="UniProtKB-SubCell"/>
</dbReference>
<sequence length="325" mass="36619">MPCNRCRTRHYRCDGAQPKCGRCEHAKKQCVYETGRRFRRSSIQETFSESQPWVSMPPRIQFLDESNEIRSQYSDEAYYPFHSPPAAQAFSPQSHSSISGGNLTNTPPASVVTPTEGLTVLSLLNSESPVQPHVAGVSPPFDHRVQQPNTSHPDETLTFVYQQTPREPILWPLEVEQEAMLLQHYIENVALFFDMIDNDCHFGVHVVQRAKKDSTLMNAILALSARQLSRTSDFDPYIADAYYQRCFDTLIPALNDNSIAKEDELLLAATIILRLLEEMNISIVGNDPQGHLFGTQAIIRAAEQSYAAATGPSFRQAIYWAAFPR</sequence>
<dbReference type="InParanoid" id="A0A1Y2LW09"/>
<dbReference type="GO" id="GO:0008270">
    <property type="term" value="F:zinc ion binding"/>
    <property type="evidence" value="ECO:0007669"/>
    <property type="project" value="InterPro"/>
</dbReference>
<evidence type="ECO:0000313" key="6">
    <source>
        <dbReference type="Proteomes" id="UP000193240"/>
    </source>
</evidence>
<dbReference type="Pfam" id="PF00172">
    <property type="entry name" value="Zn_clus"/>
    <property type="match status" value="1"/>
</dbReference>
<dbReference type="Pfam" id="PF11951">
    <property type="entry name" value="Fungal_trans_2"/>
    <property type="match status" value="1"/>
</dbReference>
<feature type="region of interest" description="Disordered" evidence="3">
    <location>
        <begin position="131"/>
        <end position="153"/>
    </location>
</feature>
<reference evidence="5 6" key="1">
    <citation type="journal article" date="2017" name="Genome Announc.">
        <title>Genome sequence of the saprophytic ascomycete Epicoccum nigrum ICMP 19927 strain isolated from New Zealand.</title>
        <authorList>
            <person name="Fokin M."/>
            <person name="Fleetwood D."/>
            <person name="Weir B.S."/>
            <person name="Villas-Boas S.G."/>
        </authorList>
    </citation>
    <scope>NUCLEOTIDE SEQUENCE [LARGE SCALE GENOMIC DNA]</scope>
    <source>
        <strain evidence="5 6">ICMP 19927</strain>
    </source>
</reference>
<evidence type="ECO:0000256" key="3">
    <source>
        <dbReference type="SAM" id="MobiDB-lite"/>
    </source>
</evidence>
<proteinExistence type="predicted"/>
<dbReference type="Gene3D" id="4.10.240.10">
    <property type="entry name" value="Zn(2)-C6 fungal-type DNA-binding domain"/>
    <property type="match status" value="1"/>
</dbReference>
<dbReference type="Proteomes" id="UP000193240">
    <property type="component" value="Unassembled WGS sequence"/>
</dbReference>
<name>A0A1Y2LW09_EPING</name>
<accession>A0A1Y2LW09</accession>
<dbReference type="GO" id="GO:0045944">
    <property type="term" value="P:positive regulation of transcription by RNA polymerase II"/>
    <property type="evidence" value="ECO:0007669"/>
    <property type="project" value="TreeGrafter"/>
</dbReference>
<dbReference type="OMA" id="LWPLEVE"/>
<protein>
    <recommendedName>
        <fullName evidence="4">Zn(2)-C6 fungal-type domain-containing protein</fullName>
    </recommendedName>
</protein>
<dbReference type="PANTHER" id="PTHR37534">
    <property type="entry name" value="TRANSCRIPTIONAL ACTIVATOR PROTEIN UGA3"/>
    <property type="match status" value="1"/>
</dbReference>
<comment type="subcellular location">
    <subcellularLocation>
        <location evidence="1">Nucleus</location>
    </subcellularLocation>
</comment>
<dbReference type="EMBL" id="KZ107847">
    <property type="protein sequence ID" value="OSS48065.1"/>
    <property type="molecule type" value="Genomic_DNA"/>
</dbReference>
<evidence type="ECO:0000256" key="1">
    <source>
        <dbReference type="ARBA" id="ARBA00004123"/>
    </source>
</evidence>
<dbReference type="InterPro" id="IPR001138">
    <property type="entry name" value="Zn2Cys6_DnaBD"/>
</dbReference>
<evidence type="ECO:0000256" key="2">
    <source>
        <dbReference type="ARBA" id="ARBA00023242"/>
    </source>
</evidence>
<feature type="domain" description="Zn(2)-C6 fungal-type" evidence="4">
    <location>
        <begin position="2"/>
        <end position="32"/>
    </location>
</feature>
<dbReference type="CDD" id="cd00067">
    <property type="entry name" value="GAL4"/>
    <property type="match status" value="1"/>
</dbReference>
<dbReference type="InterPro" id="IPR021858">
    <property type="entry name" value="Fun_TF"/>
</dbReference>
<gene>
    <name evidence="5" type="ORF">B5807_06657</name>
</gene>
<dbReference type="AlphaFoldDB" id="A0A1Y2LW09"/>